<dbReference type="AlphaFoldDB" id="A0A6V7Y6Q4"/>
<dbReference type="Proteomes" id="UP000580250">
    <property type="component" value="Unassembled WGS sequence"/>
</dbReference>
<keyword evidence="1" id="KW-0812">Transmembrane</keyword>
<reference evidence="2 3" key="1">
    <citation type="submission" date="2020-08" db="EMBL/GenBank/DDBJ databases">
        <authorList>
            <person name="Koutsovoulos G."/>
            <person name="Danchin GJ E."/>
        </authorList>
    </citation>
    <scope>NUCLEOTIDE SEQUENCE [LARGE SCALE GENOMIC DNA]</scope>
</reference>
<dbReference type="EMBL" id="CAJEWN010003340">
    <property type="protein sequence ID" value="CAD2207353.1"/>
    <property type="molecule type" value="Genomic_DNA"/>
</dbReference>
<keyword evidence="1" id="KW-0472">Membrane</keyword>
<keyword evidence="1" id="KW-1133">Transmembrane helix</keyword>
<gene>
    <name evidence="2" type="ORF">MENT_LOCUS61276</name>
</gene>
<evidence type="ECO:0000256" key="1">
    <source>
        <dbReference type="SAM" id="Phobius"/>
    </source>
</evidence>
<evidence type="ECO:0000313" key="3">
    <source>
        <dbReference type="Proteomes" id="UP000580250"/>
    </source>
</evidence>
<accession>A0A6V7Y6Q4</accession>
<feature type="transmembrane region" description="Helical" evidence="1">
    <location>
        <begin position="12"/>
        <end position="34"/>
    </location>
</feature>
<sequence length="96" mass="11763">MGFEIWNLKISYFIFPYASGLYSFYFSSLLCHILPPHPHLPQFHHEFDHKTKFHLSFRCIYCRIQDNYLKKIGEWKYVGQFDKTREKYIFFLSVNV</sequence>
<proteinExistence type="predicted"/>
<protein>
    <submittedName>
        <fullName evidence="2">Uncharacterized protein</fullName>
    </submittedName>
</protein>
<comment type="caution">
    <text evidence="2">The sequence shown here is derived from an EMBL/GenBank/DDBJ whole genome shotgun (WGS) entry which is preliminary data.</text>
</comment>
<evidence type="ECO:0000313" key="2">
    <source>
        <dbReference type="EMBL" id="CAD2207353.1"/>
    </source>
</evidence>
<name>A0A6V7Y6Q4_MELEN</name>
<organism evidence="2 3">
    <name type="scientific">Meloidogyne enterolobii</name>
    <name type="common">Root-knot nematode worm</name>
    <name type="synonym">Meloidogyne mayaguensis</name>
    <dbReference type="NCBI Taxonomy" id="390850"/>
    <lineage>
        <taxon>Eukaryota</taxon>
        <taxon>Metazoa</taxon>
        <taxon>Ecdysozoa</taxon>
        <taxon>Nematoda</taxon>
        <taxon>Chromadorea</taxon>
        <taxon>Rhabditida</taxon>
        <taxon>Tylenchina</taxon>
        <taxon>Tylenchomorpha</taxon>
        <taxon>Tylenchoidea</taxon>
        <taxon>Meloidogynidae</taxon>
        <taxon>Meloidogyninae</taxon>
        <taxon>Meloidogyne</taxon>
    </lineage>
</organism>